<dbReference type="AlphaFoldDB" id="A0A4C1SQE7"/>
<proteinExistence type="predicted"/>
<name>A0A4C1SQE7_EUMVA</name>
<organism evidence="1 2">
    <name type="scientific">Eumeta variegata</name>
    <name type="common">Bagworm moth</name>
    <name type="synonym">Eumeta japonica</name>
    <dbReference type="NCBI Taxonomy" id="151549"/>
    <lineage>
        <taxon>Eukaryota</taxon>
        <taxon>Metazoa</taxon>
        <taxon>Ecdysozoa</taxon>
        <taxon>Arthropoda</taxon>
        <taxon>Hexapoda</taxon>
        <taxon>Insecta</taxon>
        <taxon>Pterygota</taxon>
        <taxon>Neoptera</taxon>
        <taxon>Endopterygota</taxon>
        <taxon>Lepidoptera</taxon>
        <taxon>Glossata</taxon>
        <taxon>Ditrysia</taxon>
        <taxon>Tineoidea</taxon>
        <taxon>Psychidae</taxon>
        <taxon>Oiketicinae</taxon>
        <taxon>Eumeta</taxon>
    </lineage>
</organism>
<gene>
    <name evidence="1" type="ORF">EVAR_6444_1</name>
</gene>
<dbReference type="Proteomes" id="UP000299102">
    <property type="component" value="Unassembled WGS sequence"/>
</dbReference>
<dbReference type="EMBL" id="BGZK01000013">
    <property type="protein sequence ID" value="GBP04184.1"/>
    <property type="molecule type" value="Genomic_DNA"/>
</dbReference>
<accession>A0A4C1SQE7</accession>
<comment type="caution">
    <text evidence="1">The sequence shown here is derived from an EMBL/GenBank/DDBJ whole genome shotgun (WGS) entry which is preliminary data.</text>
</comment>
<protein>
    <submittedName>
        <fullName evidence="1">Uncharacterized protein</fullName>
    </submittedName>
</protein>
<evidence type="ECO:0000313" key="1">
    <source>
        <dbReference type="EMBL" id="GBP04184.1"/>
    </source>
</evidence>
<keyword evidence="2" id="KW-1185">Reference proteome</keyword>
<evidence type="ECO:0000313" key="2">
    <source>
        <dbReference type="Proteomes" id="UP000299102"/>
    </source>
</evidence>
<reference evidence="1 2" key="1">
    <citation type="journal article" date="2019" name="Commun. Biol.">
        <title>The bagworm genome reveals a unique fibroin gene that provides high tensile strength.</title>
        <authorList>
            <person name="Kono N."/>
            <person name="Nakamura H."/>
            <person name="Ohtoshi R."/>
            <person name="Tomita M."/>
            <person name="Numata K."/>
            <person name="Arakawa K."/>
        </authorList>
    </citation>
    <scope>NUCLEOTIDE SEQUENCE [LARGE SCALE GENOMIC DNA]</scope>
</reference>
<sequence length="122" mass="13426">MLGAGLEARVLYVHCTGFCAKQQTRRARMTIYEGFAAVPGRGRRTGPHTHTFRDASTSVRWEIEYSALRGLTHQNCVICVHTRKLTNRFIVASTSFLAHKGGRVIGSGRRGAGAPRADVDEL</sequence>